<proteinExistence type="predicted"/>
<dbReference type="GO" id="GO:0003677">
    <property type="term" value="F:DNA binding"/>
    <property type="evidence" value="ECO:0007669"/>
    <property type="project" value="InterPro"/>
</dbReference>
<evidence type="ECO:0000313" key="3">
    <source>
        <dbReference type="EMBL" id="RLK58418.1"/>
    </source>
</evidence>
<dbReference type="PROSITE" id="PS50943">
    <property type="entry name" value="HTH_CROC1"/>
    <property type="match status" value="1"/>
</dbReference>
<dbReference type="InterPro" id="IPR001387">
    <property type="entry name" value="Cro/C1-type_HTH"/>
</dbReference>
<evidence type="ECO:0000259" key="2">
    <source>
        <dbReference type="PROSITE" id="PS50943"/>
    </source>
</evidence>
<feature type="region of interest" description="Disordered" evidence="1">
    <location>
        <begin position="353"/>
        <end position="376"/>
    </location>
</feature>
<comment type="caution">
    <text evidence="3">The sequence shown here is derived from an EMBL/GenBank/DDBJ whole genome shotgun (WGS) entry which is preliminary data.</text>
</comment>
<feature type="domain" description="HTH cro/C1-type" evidence="2">
    <location>
        <begin position="472"/>
        <end position="524"/>
    </location>
</feature>
<sequence length="956" mass="99563">MPGRWGGSAPVVGGIGVTAGQTGSAHPPCHAWRSSAAALGSRVEPGRAGSPGHGYLHDSATRATLARVAAALGRVQRGAADRETSLVSRIAGTRASTPRWTVHGGESSVAGLLECCRSLGVSAAALLGGVDLPARSVTRADRAVLVTATTTADGVRTPAALGALLRALRCGRGWSEQRCAVMAKDPAMPATRIRALERGDEILHLGDLVVLCRAFAVPAAAVLAVAEASTRPRWRVAGLLDRPLTTPRPHSAPTPPPTPVRPVPPRPIPDRRMAGPAQGQDEVDRDPEESFAISTAAAMITALVAVVARRAGKPAPAHTGGGGLAALDVVCQRYGMSAAGVLAALEGATPQALRDAMTPAPRSRTRRPTGPPPRVGGVGGPWADELLHQAPALTTPAAVLAANLTRMPVEQVVADAGVAARALGEAAAAGALPVPLALLRGRAIPDAAVLPDGYGQVPSCPDTVGAALAALLRQARAGVTLDAAAATTHLDPDTLRLWESARVDPPLPDLIEHCDRLDIDPAALIARIDQRDARRCQAIATWEPATRDPRAVAGEILAHLRRRRRLGVASAAALHGPTLGARTLARHESGRRPVPTGLWILLVRRLGGCPVAATKALLDRLAHLPGTHRRTRTPARVLLAPGARLVDLHTLATDPRPDAALLAGWANRVRADTRARVAALDPVSTTTLAALLDQPPSTQTAVLDRHPAAAPTVTPSPWRHQPGHGTGRITVALGTDGHPFDLALPPAVTRPYRRRPNEATVATALGALLAAIRHHAPTPAPAAPNAGRRLGWEAGAAPMTVTEFLRHCAHLGVSGAAVIAALDGTTATDLHRHARRHGTGRRPHVGALVTQALHRTGLDPEQLRALTPGPGTAIAPNQGQALRVTRLYLTAGVLRASAAGWLAALDPHPHTRWRTELPLLTALVDDLAHRRVLDLSLLRADPRLPRTHLPTAVEPT</sequence>
<dbReference type="EMBL" id="RCDD01000003">
    <property type="protein sequence ID" value="RLK58418.1"/>
    <property type="molecule type" value="Genomic_DNA"/>
</dbReference>
<organism evidence="3 4">
    <name type="scientific">Actinokineospora cianjurensis</name>
    <dbReference type="NCBI Taxonomy" id="585224"/>
    <lineage>
        <taxon>Bacteria</taxon>
        <taxon>Bacillati</taxon>
        <taxon>Actinomycetota</taxon>
        <taxon>Actinomycetes</taxon>
        <taxon>Pseudonocardiales</taxon>
        <taxon>Pseudonocardiaceae</taxon>
        <taxon>Actinokineospora</taxon>
    </lineage>
</organism>
<keyword evidence="4" id="KW-1185">Reference proteome</keyword>
<gene>
    <name evidence="3" type="ORF">CLV68_4519</name>
</gene>
<dbReference type="AlphaFoldDB" id="A0A421B250"/>
<dbReference type="SUPFAM" id="SSF47413">
    <property type="entry name" value="lambda repressor-like DNA-binding domains"/>
    <property type="match status" value="1"/>
</dbReference>
<protein>
    <recommendedName>
        <fullName evidence="2">HTH cro/C1-type domain-containing protein</fullName>
    </recommendedName>
</protein>
<dbReference type="Proteomes" id="UP000282454">
    <property type="component" value="Unassembled WGS sequence"/>
</dbReference>
<feature type="region of interest" description="Disordered" evidence="1">
    <location>
        <begin position="240"/>
        <end position="288"/>
    </location>
</feature>
<dbReference type="InterPro" id="IPR010982">
    <property type="entry name" value="Lambda_DNA-bd_dom_sf"/>
</dbReference>
<accession>A0A421B250</accession>
<evidence type="ECO:0000313" key="4">
    <source>
        <dbReference type="Proteomes" id="UP000282454"/>
    </source>
</evidence>
<evidence type="ECO:0000256" key="1">
    <source>
        <dbReference type="SAM" id="MobiDB-lite"/>
    </source>
</evidence>
<dbReference type="SMART" id="SM00530">
    <property type="entry name" value="HTH_XRE"/>
    <property type="match status" value="2"/>
</dbReference>
<reference evidence="3 4" key="1">
    <citation type="submission" date="2018-10" db="EMBL/GenBank/DDBJ databases">
        <title>Genomic Encyclopedia of Archaeal and Bacterial Type Strains, Phase II (KMG-II): from individual species to whole genera.</title>
        <authorList>
            <person name="Goeker M."/>
        </authorList>
    </citation>
    <scope>NUCLEOTIDE SEQUENCE [LARGE SCALE GENOMIC DNA]</scope>
    <source>
        <strain evidence="3 4">DSM 45657</strain>
    </source>
</reference>
<name>A0A421B250_9PSEU</name>
<feature type="compositionally biased region" description="Pro residues" evidence="1">
    <location>
        <begin position="250"/>
        <end position="267"/>
    </location>
</feature>